<name>A0A2P2MWG1_RHIMU</name>
<organism evidence="1">
    <name type="scientific">Rhizophora mucronata</name>
    <name type="common">Asiatic mangrove</name>
    <dbReference type="NCBI Taxonomy" id="61149"/>
    <lineage>
        <taxon>Eukaryota</taxon>
        <taxon>Viridiplantae</taxon>
        <taxon>Streptophyta</taxon>
        <taxon>Embryophyta</taxon>
        <taxon>Tracheophyta</taxon>
        <taxon>Spermatophyta</taxon>
        <taxon>Magnoliopsida</taxon>
        <taxon>eudicotyledons</taxon>
        <taxon>Gunneridae</taxon>
        <taxon>Pentapetalae</taxon>
        <taxon>rosids</taxon>
        <taxon>fabids</taxon>
        <taxon>Malpighiales</taxon>
        <taxon>Rhizophoraceae</taxon>
        <taxon>Rhizophora</taxon>
    </lineage>
</organism>
<dbReference type="AlphaFoldDB" id="A0A2P2MWG1"/>
<protein>
    <submittedName>
        <fullName evidence="1">Uncharacterized protein</fullName>
    </submittedName>
</protein>
<accession>A0A2P2MWG1</accession>
<sequence>MEDSLSPKEGYIKGKMCRIDKRFVWEKRIEKGSRVFKEILNPERAPAFISRILKVLISETAGFNSCTP</sequence>
<proteinExistence type="predicted"/>
<reference evidence="1" key="1">
    <citation type="submission" date="2018-02" db="EMBL/GenBank/DDBJ databases">
        <title>Rhizophora mucronata_Transcriptome.</title>
        <authorList>
            <person name="Meera S.P."/>
            <person name="Sreeshan A."/>
            <person name="Augustine A."/>
        </authorList>
    </citation>
    <scope>NUCLEOTIDE SEQUENCE</scope>
    <source>
        <tissue evidence="1">Leaf</tissue>
    </source>
</reference>
<dbReference type="EMBL" id="GGEC01054077">
    <property type="protein sequence ID" value="MBX34561.1"/>
    <property type="molecule type" value="Transcribed_RNA"/>
</dbReference>
<evidence type="ECO:0000313" key="1">
    <source>
        <dbReference type="EMBL" id="MBX34566.1"/>
    </source>
</evidence>
<dbReference type="EMBL" id="GGEC01054082">
    <property type="protein sequence ID" value="MBX34566.1"/>
    <property type="molecule type" value="Transcribed_RNA"/>
</dbReference>